<dbReference type="Proteomes" id="UP001223420">
    <property type="component" value="Unassembled WGS sequence"/>
</dbReference>
<dbReference type="SUPFAM" id="SSF90123">
    <property type="entry name" value="ABC transporter transmembrane region"/>
    <property type="match status" value="2"/>
</dbReference>
<gene>
    <name evidence="8" type="ORF">QO001_005811</name>
</gene>
<protein>
    <submittedName>
        <fullName evidence="8">ABC-type multidrug transport system fused ATPase/permease subunit</fullName>
    </submittedName>
</protein>
<evidence type="ECO:0000313" key="9">
    <source>
        <dbReference type="Proteomes" id="UP001223420"/>
    </source>
</evidence>
<evidence type="ECO:0000256" key="3">
    <source>
        <dbReference type="ARBA" id="ARBA00022989"/>
    </source>
</evidence>
<feature type="transmembrane region" description="Helical" evidence="6">
    <location>
        <begin position="155"/>
        <end position="173"/>
    </location>
</feature>
<dbReference type="GO" id="GO:0140359">
    <property type="term" value="F:ABC-type transporter activity"/>
    <property type="evidence" value="ECO:0007669"/>
    <property type="project" value="InterPro"/>
</dbReference>
<feature type="transmembrane region" description="Helical" evidence="6">
    <location>
        <begin position="24"/>
        <end position="45"/>
    </location>
</feature>
<evidence type="ECO:0000313" key="8">
    <source>
        <dbReference type="EMBL" id="MDQ0546859.1"/>
    </source>
</evidence>
<dbReference type="RefSeq" id="WP_007564134.1">
    <property type="nucleotide sequence ID" value="NZ_JARVWR010000020.1"/>
</dbReference>
<comment type="caution">
    <text evidence="8">The sequence shown here is derived from an EMBL/GenBank/DDBJ whole genome shotgun (WGS) entry which is preliminary data.</text>
</comment>
<feature type="region of interest" description="Disordered" evidence="5">
    <location>
        <begin position="432"/>
        <end position="459"/>
    </location>
</feature>
<keyword evidence="4 6" id="KW-0472">Membrane</keyword>
<accession>A0AAJ1TY39</accession>
<dbReference type="GO" id="GO:0005524">
    <property type="term" value="F:ATP binding"/>
    <property type="evidence" value="ECO:0007669"/>
    <property type="project" value="InterPro"/>
</dbReference>
<dbReference type="InterPro" id="IPR036640">
    <property type="entry name" value="ABC1_TM_sf"/>
</dbReference>
<organism evidence="8 9">
    <name type="scientific">Methylobacterium brachiatum</name>
    <dbReference type="NCBI Taxonomy" id="269660"/>
    <lineage>
        <taxon>Bacteria</taxon>
        <taxon>Pseudomonadati</taxon>
        <taxon>Pseudomonadota</taxon>
        <taxon>Alphaproteobacteria</taxon>
        <taxon>Hyphomicrobiales</taxon>
        <taxon>Methylobacteriaceae</taxon>
        <taxon>Methylobacterium</taxon>
    </lineage>
</organism>
<evidence type="ECO:0000259" key="7">
    <source>
        <dbReference type="PROSITE" id="PS50929"/>
    </source>
</evidence>
<comment type="subcellular location">
    <subcellularLocation>
        <location evidence="1">Cell membrane</location>
        <topology evidence="1">Multi-pass membrane protein</topology>
    </subcellularLocation>
</comment>
<evidence type="ECO:0000256" key="4">
    <source>
        <dbReference type="ARBA" id="ARBA00023136"/>
    </source>
</evidence>
<feature type="transmembrane region" description="Helical" evidence="6">
    <location>
        <begin position="94"/>
        <end position="121"/>
    </location>
</feature>
<evidence type="ECO:0000256" key="1">
    <source>
        <dbReference type="ARBA" id="ARBA00004651"/>
    </source>
</evidence>
<evidence type="ECO:0000256" key="6">
    <source>
        <dbReference type="SAM" id="Phobius"/>
    </source>
</evidence>
<name>A0AAJ1TY39_9HYPH</name>
<proteinExistence type="predicted"/>
<dbReference type="AlphaFoldDB" id="A0AAJ1TY39"/>
<evidence type="ECO:0000256" key="2">
    <source>
        <dbReference type="ARBA" id="ARBA00022692"/>
    </source>
</evidence>
<dbReference type="EMBL" id="JAUSWL010000018">
    <property type="protein sequence ID" value="MDQ0546859.1"/>
    <property type="molecule type" value="Genomic_DNA"/>
</dbReference>
<dbReference type="GO" id="GO:0005886">
    <property type="term" value="C:plasma membrane"/>
    <property type="evidence" value="ECO:0007669"/>
    <property type="project" value="UniProtKB-SubCell"/>
</dbReference>
<dbReference type="Gene3D" id="1.20.1560.10">
    <property type="entry name" value="ABC transporter type 1, transmembrane domain"/>
    <property type="match status" value="2"/>
</dbReference>
<dbReference type="PROSITE" id="PS50929">
    <property type="entry name" value="ABC_TM1F"/>
    <property type="match status" value="1"/>
</dbReference>
<feature type="transmembrane region" description="Helical" evidence="6">
    <location>
        <begin position="347"/>
        <end position="368"/>
    </location>
</feature>
<reference evidence="8" key="1">
    <citation type="submission" date="2023-07" db="EMBL/GenBank/DDBJ databases">
        <title>Genomic Encyclopedia of Type Strains, Phase IV (KMG-IV): sequencing the most valuable type-strain genomes for metagenomic binning, comparative biology and taxonomic classification.</title>
        <authorList>
            <person name="Goeker M."/>
        </authorList>
    </citation>
    <scope>NUCLEOTIDE SEQUENCE</scope>
    <source>
        <strain evidence="8">DSM 19569</strain>
    </source>
</reference>
<feature type="region of interest" description="Disordered" evidence="5">
    <location>
        <begin position="297"/>
        <end position="317"/>
    </location>
</feature>
<keyword evidence="3 6" id="KW-1133">Transmembrane helix</keyword>
<feature type="transmembrane region" description="Helical" evidence="6">
    <location>
        <begin position="253"/>
        <end position="273"/>
    </location>
</feature>
<feature type="domain" description="ABC transmembrane type-1" evidence="7">
    <location>
        <begin position="326"/>
        <end position="403"/>
    </location>
</feature>
<evidence type="ECO:0000256" key="5">
    <source>
        <dbReference type="SAM" id="MobiDB-lite"/>
    </source>
</evidence>
<sequence length="543" mass="58860">MTAIDTIHALIHRITGLDYPHGHWWVVTDAVLIFIVAPVWTAWLATRAMLRRYGRSKATQSGAARSAQPSRAVPSLGWRLRGGGSLSGRRLETYVLGATLGIQVRLLLLSIATLPAAWLILEIPKHIINHTLAGTRNDGHPGMTFLGLPLGRTELLFALCASYFAVLTLNGLVKYAANRVRGRVNERIVRRLRLAVLRRARTERTDDRRTVLAAVAVQEVEPIGYFGGSLVAVPIVQGGVLLTSVAFLLLQDVALGLAALIMLPVQLTILPRLQKRVNLKVRQRVLATRTLGALVTAPMRGPPSGHPSRAAEPGPAASDLRQGMMHVEELERVRVAINNMKGGIKSLYNYTSNLTPFFFFVIGGYLVVQGRLSLGALVAALAAYKEIAPALRELFDFAQDWSDANARFAEVTRALGHPAAVEPGGARPNVAREAAEGAGSDAVRPHDHERSGLTPHQVPTAAQMPGRAMMTALVATPGFLPIAFPMRARAELRRPLTRVESGSLVSTTLPTLVVMPAAPSPTAGERAISWPRWGRRWPPRCPS</sequence>
<keyword evidence="2 6" id="KW-0812">Transmembrane</keyword>
<dbReference type="InterPro" id="IPR011527">
    <property type="entry name" value="ABC1_TM_dom"/>
</dbReference>